<organism evidence="5 6">
    <name type="scientific">Candidatus Avipropionibacterium avicola</name>
    <dbReference type="NCBI Taxonomy" id="2840701"/>
    <lineage>
        <taxon>Bacteria</taxon>
        <taxon>Bacillati</taxon>
        <taxon>Actinomycetota</taxon>
        <taxon>Actinomycetes</taxon>
        <taxon>Propionibacteriales</taxon>
        <taxon>Propionibacteriaceae</taxon>
        <taxon>Propionibacteriaceae incertae sedis</taxon>
        <taxon>Candidatus Avipropionibacterium</taxon>
    </lineage>
</organism>
<reference evidence="5" key="1">
    <citation type="submission" date="2020-10" db="EMBL/GenBank/DDBJ databases">
        <authorList>
            <person name="Gilroy R."/>
        </authorList>
    </citation>
    <scope>NUCLEOTIDE SEQUENCE</scope>
    <source>
        <strain evidence="5">ChiGjej1B1-24693</strain>
    </source>
</reference>
<proteinExistence type="inferred from homology"/>
<evidence type="ECO:0000256" key="1">
    <source>
        <dbReference type="ARBA" id="ARBA00006068"/>
    </source>
</evidence>
<feature type="transmembrane region" description="Helical" evidence="3">
    <location>
        <begin position="142"/>
        <end position="162"/>
    </location>
</feature>
<dbReference type="EMBL" id="DVLP01000355">
    <property type="protein sequence ID" value="HIT76311.1"/>
    <property type="molecule type" value="Genomic_DNA"/>
</dbReference>
<comment type="caution">
    <text evidence="5">The sequence shown here is derived from an EMBL/GenBank/DDBJ whole genome shotgun (WGS) entry which is preliminary data.</text>
</comment>
<dbReference type="InterPro" id="IPR050922">
    <property type="entry name" value="LytR/CpsA/Psr_CW_biosynth"/>
</dbReference>
<evidence type="ECO:0000259" key="4">
    <source>
        <dbReference type="Pfam" id="PF03816"/>
    </source>
</evidence>
<dbReference type="InterPro" id="IPR004474">
    <property type="entry name" value="LytR_CpsA_psr"/>
</dbReference>
<feature type="transmembrane region" description="Helical" evidence="3">
    <location>
        <begin position="103"/>
        <end position="130"/>
    </location>
</feature>
<accession>A0A9D1GZB6</accession>
<evidence type="ECO:0000256" key="3">
    <source>
        <dbReference type="SAM" id="Phobius"/>
    </source>
</evidence>
<dbReference type="Gene3D" id="3.40.630.190">
    <property type="entry name" value="LCP protein"/>
    <property type="match status" value="1"/>
</dbReference>
<feature type="compositionally biased region" description="Pro residues" evidence="2">
    <location>
        <begin position="470"/>
        <end position="490"/>
    </location>
</feature>
<feature type="region of interest" description="Disordered" evidence="2">
    <location>
        <begin position="456"/>
        <end position="525"/>
    </location>
</feature>
<evidence type="ECO:0000313" key="5">
    <source>
        <dbReference type="EMBL" id="HIT76311.1"/>
    </source>
</evidence>
<dbReference type="PANTHER" id="PTHR33392:SF6">
    <property type="entry name" value="POLYISOPRENYL-TEICHOIC ACID--PEPTIDOGLYCAN TEICHOIC ACID TRANSFERASE TAGU"/>
    <property type="match status" value="1"/>
</dbReference>
<sequence>MPSDRVPSERSEATSTASPSRDRTRRRLPTAVERSADRVSLRRGVTGVLLTVVLPGSVQIAAGNKSVGRTALRVWLGLWLLAAVALVIGLVRRDVLVSLAASGWFLVIVQYGVLVLGIAMSLLLIDAWRLGRPTDMAPRHRLGFVLLTFVLIGAVMTASVVVSRTVASHRALVDHLFAGGGDSTTETGRYNILLLGADAGDSRVGLRPDSITVASVAADTGRTVLFSLPRNLEDVPFPDGSPMKQEFPDGFTCENHECMLNGIYTWASEHPELYPDADDPGAQATKEAVENLLGLKINYYAMVDLKGFESLIDAVGGIRMDINERVPIGGGTSPISGWIEPGENVHLDGFHALWFARSREGASDYVRMERQKCVMAAMLQQLDPVTVLTKFSDIAKAGEEIAVTDVPQSKTGGLVELAMKARDHKISSVAFTPPLIYPGSPDFAKMREVVANRIAKSEAKDHPSATPTPDGSPTPTEPSSPPTSANPPSSPSDGGATSGGISSPPSASSSQGNESEDLDEVCRAR</sequence>
<evidence type="ECO:0000313" key="6">
    <source>
        <dbReference type="Proteomes" id="UP000886842"/>
    </source>
</evidence>
<dbReference type="Pfam" id="PF03816">
    <property type="entry name" value="LytR_cpsA_psr"/>
    <property type="match status" value="1"/>
</dbReference>
<evidence type="ECO:0000256" key="2">
    <source>
        <dbReference type="SAM" id="MobiDB-lite"/>
    </source>
</evidence>
<name>A0A9D1GZB6_9ACTN</name>
<keyword evidence="3" id="KW-1133">Transmembrane helix</keyword>
<dbReference type="AlphaFoldDB" id="A0A9D1GZB6"/>
<feature type="transmembrane region" description="Helical" evidence="3">
    <location>
        <begin position="44"/>
        <end position="62"/>
    </location>
</feature>
<dbReference type="NCBIfam" id="TIGR00350">
    <property type="entry name" value="lytR_cpsA_psr"/>
    <property type="match status" value="1"/>
</dbReference>
<gene>
    <name evidence="5" type="ORF">IAA98_12065</name>
</gene>
<feature type="compositionally biased region" description="Basic and acidic residues" evidence="2">
    <location>
        <begin position="1"/>
        <end position="12"/>
    </location>
</feature>
<reference evidence="5" key="2">
    <citation type="journal article" date="2021" name="PeerJ">
        <title>Extensive microbial diversity within the chicken gut microbiome revealed by metagenomics and culture.</title>
        <authorList>
            <person name="Gilroy R."/>
            <person name="Ravi A."/>
            <person name="Getino M."/>
            <person name="Pursley I."/>
            <person name="Horton D.L."/>
            <person name="Alikhan N.F."/>
            <person name="Baker D."/>
            <person name="Gharbi K."/>
            <person name="Hall N."/>
            <person name="Watson M."/>
            <person name="Adriaenssens E.M."/>
            <person name="Foster-Nyarko E."/>
            <person name="Jarju S."/>
            <person name="Secka A."/>
            <person name="Antonio M."/>
            <person name="Oren A."/>
            <person name="Chaudhuri R.R."/>
            <person name="La Ragione R."/>
            <person name="Hildebrand F."/>
            <person name="Pallen M.J."/>
        </authorList>
    </citation>
    <scope>NUCLEOTIDE SEQUENCE</scope>
    <source>
        <strain evidence="5">ChiGjej1B1-24693</strain>
    </source>
</reference>
<comment type="similarity">
    <text evidence="1">Belongs to the LytR/CpsA/Psr (LCP) family.</text>
</comment>
<feature type="region of interest" description="Disordered" evidence="2">
    <location>
        <begin position="1"/>
        <end position="29"/>
    </location>
</feature>
<dbReference type="PANTHER" id="PTHR33392">
    <property type="entry name" value="POLYISOPRENYL-TEICHOIC ACID--PEPTIDOGLYCAN TEICHOIC ACID TRANSFERASE TAGU"/>
    <property type="match status" value="1"/>
</dbReference>
<feature type="compositionally biased region" description="Low complexity" evidence="2">
    <location>
        <begin position="491"/>
        <end position="512"/>
    </location>
</feature>
<dbReference type="Proteomes" id="UP000886842">
    <property type="component" value="Unassembled WGS sequence"/>
</dbReference>
<feature type="domain" description="Cell envelope-related transcriptional attenuator" evidence="4">
    <location>
        <begin position="207"/>
        <end position="382"/>
    </location>
</feature>
<protein>
    <submittedName>
        <fullName evidence="5">LCP family protein</fullName>
    </submittedName>
</protein>
<keyword evidence="3" id="KW-0812">Transmembrane</keyword>
<feature type="transmembrane region" description="Helical" evidence="3">
    <location>
        <begin position="74"/>
        <end position="91"/>
    </location>
</feature>
<keyword evidence="3" id="KW-0472">Membrane</keyword>